<dbReference type="AlphaFoldDB" id="A0A3N0C8W1"/>
<dbReference type="NCBIfam" id="TIGR02548">
    <property type="entry name" value="casB_cse2"/>
    <property type="match status" value="1"/>
</dbReference>
<dbReference type="Proteomes" id="UP000273807">
    <property type="component" value="Unassembled WGS sequence"/>
</dbReference>
<sequence>MTGTTTKSEGGSGMSEIRDSMRELMGEVLARRDTDPRYRAGVARGLDMMTEHYAYPWVLRFVDQEKDKAAYLRAAGLCAAYRDIPQAGKPLGASLRALSLHRSGKKSLDPADPDVIASRLAGLQGQDLENAAATIRRFLDLARGSGVGFDFYRIGRLLSRWGNGFTEASQKVRSTTIGDYYGAWTFDAAGTSNDNPAGELN</sequence>
<evidence type="ECO:0000313" key="2">
    <source>
        <dbReference type="Proteomes" id="UP000273807"/>
    </source>
</evidence>
<organism evidence="1 2">
    <name type="scientific">Arthrobacter oryzae</name>
    <dbReference type="NCBI Taxonomy" id="409290"/>
    <lineage>
        <taxon>Bacteria</taxon>
        <taxon>Bacillati</taxon>
        <taxon>Actinomycetota</taxon>
        <taxon>Actinomycetes</taxon>
        <taxon>Micrococcales</taxon>
        <taxon>Micrococcaceae</taxon>
        <taxon>Arthrobacter</taxon>
    </lineage>
</organism>
<dbReference type="OrthoDB" id="3268080at2"/>
<evidence type="ECO:0000313" key="1">
    <source>
        <dbReference type="EMBL" id="RNL59199.1"/>
    </source>
</evidence>
<keyword evidence="2" id="KW-1185">Reference proteome</keyword>
<comment type="caution">
    <text evidence="1">The sequence shown here is derived from an EMBL/GenBank/DDBJ whole genome shotgun (WGS) entry which is preliminary data.</text>
</comment>
<protein>
    <recommendedName>
        <fullName evidence="3">Type I-E CRISPR-associated protein Cse2/CasB</fullName>
    </recommendedName>
</protein>
<name>A0A3N0C8W1_9MICC</name>
<accession>A0A3N0C8W1</accession>
<dbReference type="EMBL" id="RBED01000045">
    <property type="protein sequence ID" value="RNL59199.1"/>
    <property type="molecule type" value="Genomic_DNA"/>
</dbReference>
<gene>
    <name evidence="1" type="ORF">D7003_02770</name>
</gene>
<dbReference type="Gene3D" id="1.10.520.40">
    <property type="entry name" value="CRISPR-associated protein Cse2"/>
    <property type="match status" value="1"/>
</dbReference>
<evidence type="ECO:0008006" key="3">
    <source>
        <dbReference type="Google" id="ProtNLM"/>
    </source>
</evidence>
<dbReference type="Pfam" id="PF09485">
    <property type="entry name" value="CRISPR_Cse2"/>
    <property type="match status" value="1"/>
</dbReference>
<reference evidence="1 2" key="1">
    <citation type="submission" date="2018-10" db="EMBL/GenBank/DDBJ databases">
        <title>Genome sequencing of Arthrobacter oryzae TNB02.</title>
        <authorList>
            <person name="Cho Y.-J."/>
            <person name="Cho A."/>
            <person name="Kim O.-S."/>
        </authorList>
    </citation>
    <scope>NUCLEOTIDE SEQUENCE [LARGE SCALE GENOMIC DNA]</scope>
    <source>
        <strain evidence="1 2">TNB02</strain>
    </source>
</reference>
<dbReference type="InterPro" id="IPR038287">
    <property type="entry name" value="Cse2_sf"/>
</dbReference>
<proteinExistence type="predicted"/>
<dbReference type="InterPro" id="IPR013382">
    <property type="entry name" value="CRISPR-assoc_prot_Cse2"/>
</dbReference>